<gene>
    <name evidence="3" type="ORF">KHY35_07795</name>
</gene>
<accession>A0A943HR25</accession>
<keyword evidence="2" id="KW-0812">Transmembrane</keyword>
<dbReference type="AlphaFoldDB" id="A0A943HR25"/>
<protein>
    <recommendedName>
        <fullName evidence="5">Transmembrane protein</fullName>
    </recommendedName>
</protein>
<evidence type="ECO:0000256" key="1">
    <source>
        <dbReference type="SAM" id="MobiDB-lite"/>
    </source>
</evidence>
<dbReference type="EMBL" id="JAGZEE010000009">
    <property type="protein sequence ID" value="MBS5410606.1"/>
    <property type="molecule type" value="Genomic_DNA"/>
</dbReference>
<comment type="caution">
    <text evidence="3">The sequence shown here is derived from an EMBL/GenBank/DDBJ whole genome shotgun (WGS) entry which is preliminary data.</text>
</comment>
<evidence type="ECO:0000313" key="3">
    <source>
        <dbReference type="EMBL" id="MBS5410606.1"/>
    </source>
</evidence>
<name>A0A943HR25_BACT4</name>
<evidence type="ECO:0000256" key="2">
    <source>
        <dbReference type="SAM" id="Phobius"/>
    </source>
</evidence>
<reference evidence="3" key="1">
    <citation type="submission" date="2021-02" db="EMBL/GenBank/DDBJ databases">
        <title>Infant gut strain persistence is associated with maternal origin, phylogeny, and functional potential including surface adhesion and iron acquisition.</title>
        <authorList>
            <person name="Lou Y.C."/>
        </authorList>
    </citation>
    <scope>NUCLEOTIDE SEQUENCE</scope>
    <source>
        <strain evidence="3">L3_082_243G1_dasL3_082_243G1_maxbin2.maxbin.015s ta_sub</strain>
    </source>
</reference>
<feature type="region of interest" description="Disordered" evidence="1">
    <location>
        <begin position="1"/>
        <end position="45"/>
    </location>
</feature>
<sequence length="249" mass="28863">MEQRKNKEPKELNSQTPQFGRAGRINEGASDIKNSVPSEEHIEKNERKGNMPQFMIILVVLFVFAGMYALYSIIFSSFKMDTKDSVIKTRAAVKHEMTRQFPISDIPETAEIEEIPSGKVSQQNTFSITDNRQQGDFIGKWKDAATGFFYELYKKNGKIFLNFSDIKTISCNFHKLKKNEYKFRDDENGLFGYADGVEVYVGKGFEECFDIDGNRYMSDVILRIQDKQLYVYSNDYDRNVYDELCIALR</sequence>
<organism evidence="3 4">
    <name type="scientific">Bacteroides thetaiotaomicron</name>
    <dbReference type="NCBI Taxonomy" id="818"/>
    <lineage>
        <taxon>Bacteria</taxon>
        <taxon>Pseudomonadati</taxon>
        <taxon>Bacteroidota</taxon>
        <taxon>Bacteroidia</taxon>
        <taxon>Bacteroidales</taxon>
        <taxon>Bacteroidaceae</taxon>
        <taxon>Bacteroides</taxon>
    </lineage>
</organism>
<dbReference type="Proteomes" id="UP000782901">
    <property type="component" value="Unassembled WGS sequence"/>
</dbReference>
<evidence type="ECO:0000313" key="4">
    <source>
        <dbReference type="Proteomes" id="UP000782901"/>
    </source>
</evidence>
<keyword evidence="2" id="KW-1133">Transmembrane helix</keyword>
<feature type="compositionally biased region" description="Basic and acidic residues" evidence="1">
    <location>
        <begin position="1"/>
        <end position="11"/>
    </location>
</feature>
<feature type="transmembrane region" description="Helical" evidence="2">
    <location>
        <begin position="54"/>
        <end position="74"/>
    </location>
</feature>
<proteinExistence type="predicted"/>
<evidence type="ECO:0008006" key="5">
    <source>
        <dbReference type="Google" id="ProtNLM"/>
    </source>
</evidence>
<keyword evidence="2" id="KW-0472">Membrane</keyword>